<feature type="transmembrane region" description="Helical" evidence="2">
    <location>
        <begin position="278"/>
        <end position="300"/>
    </location>
</feature>
<protein>
    <submittedName>
        <fullName evidence="3">Integral membrane protein-like protein</fullName>
    </submittedName>
</protein>
<evidence type="ECO:0000313" key="4">
    <source>
        <dbReference type="Proteomes" id="UP000000214"/>
    </source>
</evidence>
<reference evidence="3 4" key="1">
    <citation type="journal article" date="2012" name="BMC Genomics">
        <title>The genome sequence of Propionibacterium acidipropionici provides insights into its biotechnological and industrial potential.</title>
        <authorList>
            <person name="Parizzi L.P."/>
            <person name="Grassi M.C."/>
            <person name="Llerena L.A."/>
            <person name="Carazzolle M.F."/>
            <person name="Queiroz V.L."/>
            <person name="Lunardi I."/>
            <person name="Zeidler A.F."/>
            <person name="Teixeira P.J."/>
            <person name="Mieczkowski P."/>
            <person name="Rincones J."/>
            <person name="Pereira G.A."/>
        </authorList>
    </citation>
    <scope>NUCLEOTIDE SEQUENCE [LARGE SCALE GENOMIC DNA]</scope>
    <source>
        <strain evidence="4">ATCC 4875 / DSM 20272 / JCM 6432 / NBRC 12425 / NCIMB 8070</strain>
    </source>
</reference>
<feature type="compositionally biased region" description="Basic and acidic residues" evidence="1">
    <location>
        <begin position="423"/>
        <end position="440"/>
    </location>
</feature>
<dbReference type="STRING" id="1171373.PACID_04620"/>
<organism evidence="3 4">
    <name type="scientific">Acidipropionibacterium acidipropionici (strain ATCC 4875 / DSM 20272 / JCM 6432 / NBRC 12425 / NCIMB 8070 / 4)</name>
    <name type="common">Propionibacterium acidipropionici</name>
    <dbReference type="NCBI Taxonomy" id="1171373"/>
    <lineage>
        <taxon>Bacteria</taxon>
        <taxon>Bacillati</taxon>
        <taxon>Actinomycetota</taxon>
        <taxon>Actinomycetes</taxon>
        <taxon>Propionibacteriales</taxon>
        <taxon>Propionibacteriaceae</taxon>
        <taxon>Acidipropionibacterium</taxon>
    </lineage>
</organism>
<dbReference type="Proteomes" id="UP000000214">
    <property type="component" value="Chromosome"/>
</dbReference>
<evidence type="ECO:0000256" key="2">
    <source>
        <dbReference type="SAM" id="Phobius"/>
    </source>
</evidence>
<feature type="transmembrane region" description="Helical" evidence="2">
    <location>
        <begin position="216"/>
        <end position="236"/>
    </location>
</feature>
<dbReference type="AlphaFoldDB" id="K7RTT0"/>
<dbReference type="RefSeq" id="WP_015069218.1">
    <property type="nucleotide sequence ID" value="NC_019395.1"/>
</dbReference>
<keyword evidence="2" id="KW-0812">Transmembrane</keyword>
<feature type="transmembrane region" description="Helical" evidence="2">
    <location>
        <begin position="307"/>
        <end position="326"/>
    </location>
</feature>
<name>K7RTT0_ACIA4</name>
<feature type="compositionally biased region" description="Low complexity" evidence="1">
    <location>
        <begin position="411"/>
        <end position="421"/>
    </location>
</feature>
<feature type="transmembrane region" description="Helical" evidence="2">
    <location>
        <begin position="160"/>
        <end position="176"/>
    </location>
</feature>
<dbReference type="EMBL" id="CP003493">
    <property type="protein sequence ID" value="AFV88303.1"/>
    <property type="molecule type" value="Genomic_DNA"/>
</dbReference>
<feature type="transmembrane region" description="Helical" evidence="2">
    <location>
        <begin position="182"/>
        <end position="209"/>
    </location>
</feature>
<dbReference type="eggNOG" id="COG5542">
    <property type="taxonomic scope" value="Bacteria"/>
</dbReference>
<evidence type="ECO:0000256" key="1">
    <source>
        <dbReference type="SAM" id="MobiDB-lite"/>
    </source>
</evidence>
<dbReference type="HOGENOM" id="CLU_043514_0_0_11"/>
<sequence length="440" mass="49429">MMVSRPVLRTRKKHTEDAEDTGIQPRFNVDILVWLLLAAALAVSFYARVKVIDHQSPDFRFYLVHWYNHLRADGYPGFATNFANYNFPYLYMLYAVSLFKVPTLIAIKSISIFFDYLMGFAVWWLVKGLRPKSRYLPVIAALTILCMPTVILNSSVWGQAEAIYVSFLVLALGFWVRGRFTWAWFFFGVSLSIKLQAIFLLPLLGVLWLIDRRQKLWAPALFLVTPVLAPIPAIIWGRPAGEAYGVYLSQASGYFDSRTSNFMAWMRVPWQEAMKMEYLGNMATAITMAILLIGVAAFLIRHKGRPGIESTMAMAAFVTMVVPFFLPDMRDRYFYAGEMLTLVWAFLAGRRRAWLPLLVSVPIMLEYSFGLFHSDPGVTSAWRSFSLLAAIVILGLDAFRTDPEAAGGTTAEPVEPAPVAEGPKPEDEPASEKAAEGGVA</sequence>
<feature type="transmembrane region" description="Helical" evidence="2">
    <location>
        <begin position="31"/>
        <end position="49"/>
    </location>
</feature>
<evidence type="ECO:0000313" key="3">
    <source>
        <dbReference type="EMBL" id="AFV88303.1"/>
    </source>
</evidence>
<dbReference type="KEGG" id="pbo:PACID_04620"/>
<dbReference type="PATRIC" id="fig|1171373.8.peg.466"/>
<accession>K7RTT0</accession>
<gene>
    <name evidence="3" type="ordered locus">PACID_04620</name>
</gene>
<feature type="region of interest" description="Disordered" evidence="1">
    <location>
        <begin position="404"/>
        <end position="440"/>
    </location>
</feature>
<feature type="transmembrane region" description="Helical" evidence="2">
    <location>
        <begin position="134"/>
        <end position="153"/>
    </location>
</feature>
<keyword evidence="2" id="KW-1133">Transmembrane helix</keyword>
<proteinExistence type="predicted"/>
<keyword evidence="2" id="KW-0472">Membrane</keyword>